<reference evidence="2" key="1">
    <citation type="journal article" date="2017" name="Proc. Natl. Acad. Sci. U.S.A.">
        <title>Simulation of Deepwater Horizon oil plume reveals substrate specialization within a complex community of hydrocarbon-degraders.</title>
        <authorList>
            <person name="Hu P."/>
            <person name="Dubinsky E.A."/>
            <person name="Probst A.J."/>
            <person name="Wang J."/>
            <person name="Sieber C.M.K."/>
            <person name="Tom L.M."/>
            <person name="Gardinali P."/>
            <person name="Banfield J.F."/>
            <person name="Atlas R.M."/>
            <person name="Andersen G.L."/>
        </authorList>
    </citation>
    <scope>NUCLEOTIDE SEQUENCE [LARGE SCALE GENOMIC DNA]</scope>
</reference>
<sequence length="263" mass="28493">MIKKILLAICVVSLVSCDPSDDGDSGRTNNDFQYFPLTVNNSWDYDVTTGANSSSETLTVATVTGTEYTLSSNPATPVGFMSQILTGGELKAESGKLIGNGVIGFDLQGLNNFNVPITNGVLYDQNATSNEELFSVEGNNTQTVQTYDLDFNYTVKTKQLSPLSQMTVNGVTYQDIIHSQLIVNLSITTEFTIAGFTQDVPILQPADAIVVDNYWSKDVGLIKSDYELNYSLEDFSSLGVSLPVPQSANIQSEQTLTGYTIVN</sequence>
<dbReference type="EMBL" id="MAAX01000064">
    <property type="protein sequence ID" value="OUS18546.1"/>
    <property type="molecule type" value="Genomic_DNA"/>
</dbReference>
<protein>
    <submittedName>
        <fullName evidence="1">Chorismate synthase</fullName>
    </submittedName>
</protein>
<comment type="caution">
    <text evidence="1">The sequence shown here is derived from an EMBL/GenBank/DDBJ whole genome shotgun (WGS) entry which is preliminary data.</text>
</comment>
<name>A0A1Z8B7G9_9FLAO</name>
<dbReference type="Proteomes" id="UP000196102">
    <property type="component" value="Unassembled WGS sequence"/>
</dbReference>
<accession>A0A1Z8B7G9</accession>
<proteinExistence type="predicted"/>
<gene>
    <name evidence="1" type="ORF">A9Q93_03775</name>
</gene>
<evidence type="ECO:0000313" key="1">
    <source>
        <dbReference type="EMBL" id="OUS18546.1"/>
    </source>
</evidence>
<evidence type="ECO:0000313" key="2">
    <source>
        <dbReference type="Proteomes" id="UP000196102"/>
    </source>
</evidence>
<dbReference type="RefSeq" id="WP_303686050.1">
    <property type="nucleotide sequence ID" value="NZ_CAJXYO010000021.1"/>
</dbReference>
<organism evidence="1 2">
    <name type="scientific">Nonlabens dokdonensis</name>
    <dbReference type="NCBI Taxonomy" id="328515"/>
    <lineage>
        <taxon>Bacteria</taxon>
        <taxon>Pseudomonadati</taxon>
        <taxon>Bacteroidota</taxon>
        <taxon>Flavobacteriia</taxon>
        <taxon>Flavobacteriales</taxon>
        <taxon>Flavobacteriaceae</taxon>
        <taxon>Nonlabens</taxon>
    </lineage>
</organism>
<dbReference type="PROSITE" id="PS51257">
    <property type="entry name" value="PROKAR_LIPOPROTEIN"/>
    <property type="match status" value="1"/>
</dbReference>
<dbReference type="AlphaFoldDB" id="A0A1Z8B7G9"/>